<keyword evidence="2" id="KW-1185">Reference proteome</keyword>
<accession>A0ACA9QC32</accession>
<comment type="caution">
    <text evidence="1">The sequence shown here is derived from an EMBL/GenBank/DDBJ whole genome shotgun (WGS) entry which is preliminary data.</text>
</comment>
<evidence type="ECO:0000313" key="2">
    <source>
        <dbReference type="Proteomes" id="UP000789702"/>
    </source>
</evidence>
<protein>
    <submittedName>
        <fullName evidence="1">4364_t:CDS:1</fullName>
    </submittedName>
</protein>
<organism evidence="1 2">
    <name type="scientific">Dentiscutata heterogama</name>
    <dbReference type="NCBI Taxonomy" id="1316150"/>
    <lineage>
        <taxon>Eukaryota</taxon>
        <taxon>Fungi</taxon>
        <taxon>Fungi incertae sedis</taxon>
        <taxon>Mucoromycota</taxon>
        <taxon>Glomeromycotina</taxon>
        <taxon>Glomeromycetes</taxon>
        <taxon>Diversisporales</taxon>
        <taxon>Gigasporaceae</taxon>
        <taxon>Dentiscutata</taxon>
    </lineage>
</organism>
<name>A0ACA9QC32_9GLOM</name>
<sequence length="76" mass="9219">QWEGYRKPFISNNLIEALQLPEKQPSLRQVKEELNEIENRFNKKQIENMYEIKKFINDLPTLKDLKKSIEDLKEDK</sequence>
<dbReference type="Proteomes" id="UP000789702">
    <property type="component" value="Unassembled WGS sequence"/>
</dbReference>
<dbReference type="EMBL" id="CAJVPU010043216">
    <property type="protein sequence ID" value="CAG8745268.1"/>
    <property type="molecule type" value="Genomic_DNA"/>
</dbReference>
<feature type="non-terminal residue" evidence="1">
    <location>
        <position position="1"/>
    </location>
</feature>
<gene>
    <name evidence="1" type="ORF">DHETER_LOCUS14302</name>
</gene>
<reference evidence="1" key="1">
    <citation type="submission" date="2021-06" db="EMBL/GenBank/DDBJ databases">
        <authorList>
            <person name="Kallberg Y."/>
            <person name="Tangrot J."/>
            <person name="Rosling A."/>
        </authorList>
    </citation>
    <scope>NUCLEOTIDE SEQUENCE</scope>
    <source>
        <strain evidence="1">IL203A</strain>
    </source>
</reference>
<evidence type="ECO:0000313" key="1">
    <source>
        <dbReference type="EMBL" id="CAG8745268.1"/>
    </source>
</evidence>
<proteinExistence type="predicted"/>